<feature type="transmembrane region" description="Helical" evidence="5">
    <location>
        <begin position="45"/>
        <end position="70"/>
    </location>
</feature>
<organism evidence="7 8">
    <name type="scientific">Candidatus Sulfurimonas baltica</name>
    <dbReference type="NCBI Taxonomy" id="2740404"/>
    <lineage>
        <taxon>Bacteria</taxon>
        <taxon>Pseudomonadati</taxon>
        <taxon>Campylobacterota</taxon>
        <taxon>Epsilonproteobacteria</taxon>
        <taxon>Campylobacterales</taxon>
        <taxon>Sulfurimonadaceae</taxon>
        <taxon>Sulfurimonas</taxon>
    </lineage>
</organism>
<reference evidence="7 8" key="1">
    <citation type="submission" date="2020-05" db="EMBL/GenBank/DDBJ databases">
        <title>Sulfurimonas marisnigri, sp. nov., and Sulfurimonas baltica, sp. nov., manganese oxide reducing chemolithoautotrophs of the class Epsilonproteobacteria isolated from the pelagic redoxclines of the Black and Baltic Seas and emended description of the genus Sulfurimonas.</title>
        <authorList>
            <person name="Henkel J.V."/>
            <person name="Laudan C."/>
            <person name="Werner J."/>
            <person name="Neu T."/>
            <person name="Plewe S."/>
            <person name="Sproer C."/>
            <person name="Bunk B."/>
            <person name="Schulz-Vogt H.N."/>
        </authorList>
    </citation>
    <scope>NUCLEOTIDE SEQUENCE [LARGE SCALE GENOMIC DNA]</scope>
    <source>
        <strain evidence="7 8">GD2</strain>
    </source>
</reference>
<feature type="domain" description="ABC transmembrane type-1" evidence="6">
    <location>
        <begin position="29"/>
        <end position="298"/>
    </location>
</feature>
<dbReference type="RefSeq" id="WP_194371453.1">
    <property type="nucleotide sequence ID" value="NZ_CP054492.1"/>
</dbReference>
<dbReference type="SUPFAM" id="SSF90123">
    <property type="entry name" value="ABC transporter transmembrane region"/>
    <property type="match status" value="1"/>
</dbReference>
<keyword evidence="7" id="KW-0067">ATP-binding</keyword>
<proteinExistence type="predicted"/>
<name>A0A7S7LWU3_9BACT</name>
<evidence type="ECO:0000313" key="7">
    <source>
        <dbReference type="EMBL" id="QOY52936.1"/>
    </source>
</evidence>
<gene>
    <name evidence="7" type="ORF">HUE88_04415</name>
</gene>
<evidence type="ECO:0000256" key="4">
    <source>
        <dbReference type="ARBA" id="ARBA00023136"/>
    </source>
</evidence>
<dbReference type="InterPro" id="IPR011527">
    <property type="entry name" value="ABC1_TM_dom"/>
</dbReference>
<dbReference type="KEGG" id="sbal:HUE88_04415"/>
<dbReference type="Gene3D" id="1.20.1560.10">
    <property type="entry name" value="ABC transporter type 1, transmembrane domain"/>
    <property type="match status" value="1"/>
</dbReference>
<keyword evidence="2 5" id="KW-0812">Transmembrane</keyword>
<evidence type="ECO:0000256" key="3">
    <source>
        <dbReference type="ARBA" id="ARBA00022989"/>
    </source>
</evidence>
<feature type="transmembrane region" description="Helical" evidence="5">
    <location>
        <begin position="269"/>
        <end position="286"/>
    </location>
</feature>
<keyword evidence="7" id="KW-0547">Nucleotide-binding</keyword>
<keyword evidence="8" id="KW-1185">Reference proteome</keyword>
<dbReference type="GO" id="GO:0005524">
    <property type="term" value="F:ATP binding"/>
    <property type="evidence" value="ECO:0007669"/>
    <property type="project" value="UniProtKB-KW"/>
</dbReference>
<feature type="transmembrane region" description="Helical" evidence="5">
    <location>
        <begin position="241"/>
        <end position="263"/>
    </location>
</feature>
<feature type="transmembrane region" description="Helical" evidence="5">
    <location>
        <begin position="21"/>
        <end position="39"/>
    </location>
</feature>
<feature type="transmembrane region" description="Helical" evidence="5">
    <location>
        <begin position="162"/>
        <end position="184"/>
    </location>
</feature>
<feature type="transmembrane region" description="Helical" evidence="5">
    <location>
        <begin position="132"/>
        <end position="156"/>
    </location>
</feature>
<accession>A0A7S7LWU3</accession>
<protein>
    <submittedName>
        <fullName evidence="7">ABC transporter ATP-binding protein</fullName>
    </submittedName>
</protein>
<evidence type="ECO:0000313" key="8">
    <source>
        <dbReference type="Proteomes" id="UP000593994"/>
    </source>
</evidence>
<evidence type="ECO:0000259" key="6">
    <source>
        <dbReference type="PROSITE" id="PS50929"/>
    </source>
</evidence>
<dbReference type="GO" id="GO:0140359">
    <property type="term" value="F:ABC-type transporter activity"/>
    <property type="evidence" value="ECO:0007669"/>
    <property type="project" value="InterPro"/>
</dbReference>
<dbReference type="PROSITE" id="PS50929">
    <property type="entry name" value="ABC_TM1F"/>
    <property type="match status" value="1"/>
</dbReference>
<evidence type="ECO:0000256" key="2">
    <source>
        <dbReference type="ARBA" id="ARBA00022692"/>
    </source>
</evidence>
<dbReference type="AlphaFoldDB" id="A0A7S7LWU3"/>
<keyword evidence="4 5" id="KW-0472">Membrane</keyword>
<comment type="subcellular location">
    <subcellularLocation>
        <location evidence="1">Cell membrane</location>
        <topology evidence="1">Multi-pass membrane protein</topology>
    </subcellularLocation>
</comment>
<evidence type="ECO:0000256" key="5">
    <source>
        <dbReference type="SAM" id="Phobius"/>
    </source>
</evidence>
<sequence>MGIKSTVLDGFVKTIQSDKKSIYYILYYGLLDSILALSIPLASSFIINALIAHASISVAVLGFVIMFIFFMMAFMRLMQEYIVEKFEQRVFIENGFDVAKKAYALKEKIVCNSDPVDKFMNYFFDITTIQKIFPVFVLNGAGLIMQIFVSLILLFIFNNSLFFGAVSIFTFYFIMIIVLGNNGVSYAIERSNMKHTAIYFLQKIPTTTGSKEKTMKNIDEIMEGYADARSNHFGVVIKQLALTYIVQGLMLSGFFVLGGYLVVRGELPIGDFIAAEILVVSLIYAMNSFIKQLDNIYDGIEGYYKFGKLSASLDTQEVKK</sequence>
<dbReference type="EMBL" id="CP054492">
    <property type="protein sequence ID" value="QOY52936.1"/>
    <property type="molecule type" value="Genomic_DNA"/>
</dbReference>
<dbReference type="Proteomes" id="UP000593994">
    <property type="component" value="Chromosome"/>
</dbReference>
<dbReference type="GO" id="GO:0005886">
    <property type="term" value="C:plasma membrane"/>
    <property type="evidence" value="ECO:0007669"/>
    <property type="project" value="UniProtKB-SubCell"/>
</dbReference>
<dbReference type="InterPro" id="IPR036640">
    <property type="entry name" value="ABC1_TM_sf"/>
</dbReference>
<keyword evidence="3 5" id="KW-1133">Transmembrane helix</keyword>
<evidence type="ECO:0000256" key="1">
    <source>
        <dbReference type="ARBA" id="ARBA00004651"/>
    </source>
</evidence>